<dbReference type="AlphaFoldDB" id="A0A9K3KZT1"/>
<comment type="caution">
    <text evidence="2">The sequence shown here is derived from an EMBL/GenBank/DDBJ whole genome shotgun (WGS) entry which is preliminary data.</text>
</comment>
<organism evidence="2 3">
    <name type="scientific">Nitzschia inconspicua</name>
    <dbReference type="NCBI Taxonomy" id="303405"/>
    <lineage>
        <taxon>Eukaryota</taxon>
        <taxon>Sar</taxon>
        <taxon>Stramenopiles</taxon>
        <taxon>Ochrophyta</taxon>
        <taxon>Bacillariophyta</taxon>
        <taxon>Bacillariophyceae</taxon>
        <taxon>Bacillariophycidae</taxon>
        <taxon>Bacillariales</taxon>
        <taxon>Bacillariaceae</taxon>
        <taxon>Nitzschia</taxon>
    </lineage>
</organism>
<sequence>MVAEETKEMWRQLRALNPVGDQGITTIDVPTDGNFETNHCKECTDWTTIDEPKNIEAALLKRNRIHFGQAQGTPPTISPLREKINWSASTYESELILEGDNIDSAMLSAAEKLMLTHFRRTTNLDTITAQITEAEWEGKMKVWNENTSTSPSGMHLGHHKAIIKPFPVPENYNYEDPDKPPLCEDLRWSKVATFMIQKEPGNTKVHRLRVIHLYEADFNLLLGVKWRQLTQHCIDSNLLNPWQFGGLPGRDATTPVFLEELQWEISRASRRSLLRMDFDATSCYDRIIPNIANLAGRSFGQHRALCFLHAKFLEDAQYILKTKLGLSEEAYSHCELHPIFGTGQGSANSPVIWVLISSRLFDAHTTKANGATFLSPDGLIKTQIYMTPSYGMTSWTVELILKHLRTPSGINDHLRIALAWTQRLSGTSYLILENPDNPLPHLETVFFPSVRAYLTATNSKFQLQEKHCTPLQRVNDTHIMDTVLSSHIFTPAQMRQINYCRLYLQVHTIADLGTAGGTHMDRAFIHGDTTVTSSTSAELEITQHRPDSAHTWNQWKRACQLWCDTYTGALHSPLGKWLHPHEKMRRLWPYYYNPTTKRLFVRTPTGFSQHRYNRHRKRFKPNVQRIVTTLPQSCYPVECLEGHYGFYVPRGQHNVLEEPSPPTPACFEEFLDSQPEWSRDMLGTLESNFSYEEIASKLRETQHHPSSACDGSVANNQGTFGWSMNLKNGTTIIEGSGPAYGSPMDSYRAEAYGKCSILQFLFLLKEYYDLTLAPMQVYCDNEALVETLIKPITFHHIKGHQDTQVALDKLSRPAKLNVQADKLAGSYQRLSSHKTIQAPMIDGTNCHLIYDGQTVASKHRKNIRDHRRTKELKTYIKQKTGMSEAAFADIDWQSHERSVKTFKDGPHIFLVKFLHGWLPVGKLVSRYNPVKYPSACPSCDEPVEDSKHFLTCPNPERRKWHAALRTSLRHRCESVDTDPALLDLLLWGLNHWLQGTPIPAHRVSERIAHLLHSQTTIGWDNFLLGRWSRHWTTLQLQYLQRNHIEVKKKNHGLSWSSNIIRLMWDHCYKEWKTRNSARHGKDAEDKAQRRLEKSHRNIRDLYKLKPKCSLQAQRHYFYPTVEDHFRTDPDANSLENWLETYEPMIKQNIRHRRTNSDRRLRQIDEVFQLTRTAPPHNPTPPTVPRQRTPTLTNGPITTYFPPNRITSPTPTLETTTTTARTTITSNNPTTISTRLP</sequence>
<dbReference type="EMBL" id="JAGRRH010000017">
    <property type="protein sequence ID" value="KAG7352895.1"/>
    <property type="molecule type" value="Genomic_DNA"/>
</dbReference>
<evidence type="ECO:0000256" key="1">
    <source>
        <dbReference type="SAM" id="MobiDB-lite"/>
    </source>
</evidence>
<name>A0A9K3KZT1_9STRA</name>
<gene>
    <name evidence="2" type="ORF">IV203_008943</name>
</gene>
<feature type="compositionally biased region" description="Low complexity" evidence="1">
    <location>
        <begin position="1204"/>
        <end position="1217"/>
    </location>
</feature>
<protein>
    <submittedName>
        <fullName evidence="2">Uncharacterized protein</fullName>
    </submittedName>
</protein>
<dbReference type="Proteomes" id="UP000693970">
    <property type="component" value="Unassembled WGS sequence"/>
</dbReference>
<keyword evidence="3" id="KW-1185">Reference proteome</keyword>
<feature type="region of interest" description="Disordered" evidence="1">
    <location>
        <begin position="1171"/>
        <end position="1217"/>
    </location>
</feature>
<reference evidence="2" key="1">
    <citation type="journal article" date="2021" name="Sci. Rep.">
        <title>Diploid genomic architecture of Nitzschia inconspicua, an elite biomass production diatom.</title>
        <authorList>
            <person name="Oliver A."/>
            <person name="Podell S."/>
            <person name="Pinowska A."/>
            <person name="Traller J.C."/>
            <person name="Smith S.R."/>
            <person name="McClure R."/>
            <person name="Beliaev A."/>
            <person name="Bohutskyi P."/>
            <person name="Hill E.A."/>
            <person name="Rabines A."/>
            <person name="Zheng H."/>
            <person name="Allen L.Z."/>
            <person name="Kuo A."/>
            <person name="Grigoriev I.V."/>
            <person name="Allen A.E."/>
            <person name="Hazlebeck D."/>
            <person name="Allen E.E."/>
        </authorList>
    </citation>
    <scope>NUCLEOTIDE SEQUENCE</scope>
    <source>
        <strain evidence="2">Hildebrandi</strain>
    </source>
</reference>
<reference evidence="2" key="2">
    <citation type="submission" date="2021-04" db="EMBL/GenBank/DDBJ databases">
        <authorList>
            <person name="Podell S."/>
        </authorList>
    </citation>
    <scope>NUCLEOTIDE SEQUENCE</scope>
    <source>
        <strain evidence="2">Hildebrandi</strain>
    </source>
</reference>
<evidence type="ECO:0000313" key="2">
    <source>
        <dbReference type="EMBL" id="KAG7352895.1"/>
    </source>
</evidence>
<accession>A0A9K3KZT1</accession>
<proteinExistence type="predicted"/>
<evidence type="ECO:0000313" key="3">
    <source>
        <dbReference type="Proteomes" id="UP000693970"/>
    </source>
</evidence>